<evidence type="ECO:0000313" key="1">
    <source>
        <dbReference type="EMBL" id="OTW30497.1"/>
    </source>
</evidence>
<name>A0ABX3Z0R9_9STAP</name>
<comment type="caution">
    <text evidence="1">The sequence shown here is derived from an EMBL/GenBank/DDBJ whole genome shotgun (WGS) entry which is preliminary data.</text>
</comment>
<evidence type="ECO:0000313" key="2">
    <source>
        <dbReference type="Proteomes" id="UP000195208"/>
    </source>
</evidence>
<dbReference type="RefSeq" id="WP_085622047.1">
    <property type="nucleotide sequence ID" value="NZ_NEFX01000018.1"/>
</dbReference>
<dbReference type="Proteomes" id="UP000195208">
    <property type="component" value="Unassembled WGS sequence"/>
</dbReference>
<sequence length="76" mass="8812">MKKSVCELALKNNKTFIKDYRLRSDIEIVKGNLKQLKRVILKSKYIGVVIGQVPRDHFNNYVIVQYRSGFALGELN</sequence>
<proteinExistence type="predicted"/>
<accession>A0ABX3Z0R9</accession>
<protein>
    <submittedName>
        <fullName evidence="1">Uncharacterized protein</fullName>
    </submittedName>
</protein>
<keyword evidence="2" id="KW-1185">Reference proteome</keyword>
<dbReference type="EMBL" id="NEFX01000018">
    <property type="protein sequence ID" value="OTW30497.1"/>
    <property type="molecule type" value="Genomic_DNA"/>
</dbReference>
<gene>
    <name evidence="1" type="ORF">B9M88_09520</name>
</gene>
<reference evidence="1 2" key="1">
    <citation type="submission" date="2017-04" db="EMBL/GenBank/DDBJ databases">
        <title>Staphylococcus agnetis, a potential pathogen in the broiler production.</title>
        <authorList>
            <person name="Poulsen L."/>
        </authorList>
    </citation>
    <scope>NUCLEOTIDE SEQUENCE [LARGE SCALE GENOMIC DNA]</scope>
    <source>
        <strain evidence="1 2">723_310714_2_2_spleen</strain>
    </source>
</reference>
<organism evidence="1 2">
    <name type="scientific">Staphylococcus agnetis</name>
    <dbReference type="NCBI Taxonomy" id="985762"/>
    <lineage>
        <taxon>Bacteria</taxon>
        <taxon>Bacillati</taxon>
        <taxon>Bacillota</taxon>
        <taxon>Bacilli</taxon>
        <taxon>Bacillales</taxon>
        <taxon>Staphylococcaceae</taxon>
        <taxon>Staphylococcus</taxon>
    </lineage>
</organism>